<protein>
    <submittedName>
        <fullName evidence="1">Uncharacterized protein</fullName>
    </submittedName>
</protein>
<reference evidence="1" key="1">
    <citation type="submission" date="2023-10" db="EMBL/GenBank/DDBJ databases">
        <authorList>
            <person name="Rodriguez Cubillos JULIANA M."/>
            <person name="De Vega J."/>
        </authorList>
    </citation>
    <scope>NUCLEOTIDE SEQUENCE</scope>
</reference>
<dbReference type="Proteomes" id="UP001177021">
    <property type="component" value="Unassembled WGS sequence"/>
</dbReference>
<gene>
    <name evidence="1" type="ORF">MILVUS5_LOCUS15497</name>
</gene>
<accession>A0ACB0JSZ4</accession>
<dbReference type="EMBL" id="CASHSV030000109">
    <property type="protein sequence ID" value="CAJ2646862.1"/>
    <property type="molecule type" value="Genomic_DNA"/>
</dbReference>
<sequence>MEMEMEMELELELENSNSENQIKKSSFRKGSFRNGSFKKGSFRLGGKDQTVIELGNFDTQRLLLEGGGGGGIRDKYKPPKNTLSLRQMKSLTALTDTILPSINDFVPVSADDETAATFYRISASMAGTPERLGGVISERLIHPMTGLLKLVLWFLSTLIGTIILCGMGCLSTKFPFIHTFPDLPLHKRQQILQSMSLSYFRLLRMFFKTIKLLTLREFFTQLDESEDNCSWKAIGYYGPDPEFKAQIKRHFLHGTSKVGQDSEEGGDEAEQAIGPLYKGLIHLNYPRDITLDALRRFGFPVSVNRRKPKAAAKLSSPSLVIQCDAVVVGSGSGGGVVAGILAKAGYKVLVLEKGGYSARNNLSLLEAPTMDQMYESSGLVATADMSVLILAGSTVGGGSAINWGACIKTPPHVCKEWCEKNELELFESELYREAMDAVCEKMGVQSEIEEEGFNNAVLRKGCQEMGYPVNSIPRNSSSDHYCGWCCLGCKDGKKKGTSETWLVDLVKSGNGAILPGCTAMKVLHKKKKGTGKKTARGVAFEFEYKGSKDICVVESKVTIVASGTLNTPSLLKRSGLKNNNIGRNLHLHPVAMAWGYFPDAPAEPTGASEVWPEAWKKSYEGGIMTAMSPVVAEFDNSGYGAVIQTPALHPGTFSIVMPWVSGSVIKDRMRKFSRTAHIFALARDQGSGKVHSPSNITYQMKDSDEESLQKGIDKVLRILAAAGAEEIGTHHNKGNTLNVKQASYHEFEKFVKEESSRSLTDLSTQLCSAHQMGSCRMGTNPKESVVKQTGETWEVEDLYVADASVFPTALGVNPMITVQSIAYCTAQSVLQVLKRKRSK</sequence>
<name>A0ACB0JSZ4_TRIPR</name>
<keyword evidence="2" id="KW-1185">Reference proteome</keyword>
<evidence type="ECO:0000313" key="1">
    <source>
        <dbReference type="EMBL" id="CAJ2646862.1"/>
    </source>
</evidence>
<comment type="caution">
    <text evidence="1">The sequence shown here is derived from an EMBL/GenBank/DDBJ whole genome shotgun (WGS) entry which is preliminary data.</text>
</comment>
<proteinExistence type="predicted"/>
<evidence type="ECO:0000313" key="2">
    <source>
        <dbReference type="Proteomes" id="UP001177021"/>
    </source>
</evidence>
<organism evidence="1 2">
    <name type="scientific">Trifolium pratense</name>
    <name type="common">Red clover</name>
    <dbReference type="NCBI Taxonomy" id="57577"/>
    <lineage>
        <taxon>Eukaryota</taxon>
        <taxon>Viridiplantae</taxon>
        <taxon>Streptophyta</taxon>
        <taxon>Embryophyta</taxon>
        <taxon>Tracheophyta</taxon>
        <taxon>Spermatophyta</taxon>
        <taxon>Magnoliopsida</taxon>
        <taxon>eudicotyledons</taxon>
        <taxon>Gunneridae</taxon>
        <taxon>Pentapetalae</taxon>
        <taxon>rosids</taxon>
        <taxon>fabids</taxon>
        <taxon>Fabales</taxon>
        <taxon>Fabaceae</taxon>
        <taxon>Papilionoideae</taxon>
        <taxon>50 kb inversion clade</taxon>
        <taxon>NPAAA clade</taxon>
        <taxon>Hologalegina</taxon>
        <taxon>IRL clade</taxon>
        <taxon>Trifolieae</taxon>
        <taxon>Trifolium</taxon>
    </lineage>
</organism>